<dbReference type="SMART" id="SM00254">
    <property type="entry name" value="ShKT"/>
    <property type="match status" value="3"/>
</dbReference>
<dbReference type="PANTHER" id="PTHR21724">
    <property type="entry name" value="SHKT DOMAIN-CONTAINING PROTEIN"/>
    <property type="match status" value="1"/>
</dbReference>
<reference evidence="3" key="1">
    <citation type="submission" date="2017-02" db="UniProtKB">
        <authorList>
            <consortium name="WormBaseParasite"/>
        </authorList>
    </citation>
    <scope>IDENTIFICATION</scope>
</reference>
<dbReference type="InterPro" id="IPR003582">
    <property type="entry name" value="ShKT_dom"/>
</dbReference>
<proteinExistence type="predicted"/>
<evidence type="ECO:0000259" key="2">
    <source>
        <dbReference type="PROSITE" id="PS51670"/>
    </source>
</evidence>
<dbReference type="Pfam" id="PF01549">
    <property type="entry name" value="ShK"/>
    <property type="match status" value="4"/>
</dbReference>
<protein>
    <submittedName>
        <fullName evidence="3">ShKT domain-containing protein</fullName>
    </submittedName>
</protein>
<accession>A0A0N4X4L9</accession>
<evidence type="ECO:0000256" key="1">
    <source>
        <dbReference type="PROSITE-ProRule" id="PRU01005"/>
    </source>
</evidence>
<comment type="caution">
    <text evidence="1">Lacks conserved residue(s) required for the propagation of feature annotation.</text>
</comment>
<organism evidence="3">
    <name type="scientific">Haemonchus placei</name>
    <name type="common">Barber's pole worm</name>
    <dbReference type="NCBI Taxonomy" id="6290"/>
    <lineage>
        <taxon>Eukaryota</taxon>
        <taxon>Metazoa</taxon>
        <taxon>Ecdysozoa</taxon>
        <taxon>Nematoda</taxon>
        <taxon>Chromadorea</taxon>
        <taxon>Rhabditida</taxon>
        <taxon>Rhabditina</taxon>
        <taxon>Rhabditomorpha</taxon>
        <taxon>Strongyloidea</taxon>
        <taxon>Trichostrongylidae</taxon>
        <taxon>Haemonchus</taxon>
    </lineage>
</organism>
<sequence>LGNAIICQSKNLEAFAKKYCKKTCGYCNDGTTTTSPSPFNRVTSATLMLLFLIISCLLPGVTEGGITDLNCTHRVGADIKYSQSAVNCNNKISDAACLVIYTEAVKAEGGDDRNEKCRGDPVNPALVQAAIDICPKTCGYCCLTPAFLCENKLQPRIPCSSVTQDMCENPAWRSILEEDCPKTCGFCNSGSCIDEAPGCGLDNAFICQSKNLETFAKKYCKKTCGYCNDATTTSPGQPFNRVTPAVFMLLFLIFSSALIGGSEAGITDLNCTEMVGGSAKYAQSAVNCNNKISDAACLVIYTTAVKANDDTDRNEKCDGNPVVRDQATIWIRFYICILLLHTNYKWGFPSFR</sequence>
<dbReference type="Gene3D" id="1.10.10.1870">
    <property type="entry name" value="ShTK domain-like"/>
    <property type="match status" value="1"/>
</dbReference>
<dbReference type="WBParaSite" id="HPLM_0001931101-mRNA-1">
    <property type="protein sequence ID" value="HPLM_0001931101-mRNA-1"/>
    <property type="gene ID" value="HPLM_0001931101"/>
</dbReference>
<evidence type="ECO:0000313" key="3">
    <source>
        <dbReference type="WBParaSite" id="HPLM_0001931101-mRNA-1"/>
    </source>
</evidence>
<dbReference type="PANTHER" id="PTHR21724:SF110">
    <property type="entry name" value="SHKT DOMAIN-CONTAINING PROTEIN"/>
    <property type="match status" value="1"/>
</dbReference>
<dbReference type="AlphaFoldDB" id="A0A0N4X4L9"/>
<name>A0A0N4X4L9_HAEPC</name>
<dbReference type="PROSITE" id="PS51670">
    <property type="entry name" value="SHKT"/>
    <property type="match status" value="1"/>
</dbReference>
<dbReference type="Gene3D" id="1.10.10.1940">
    <property type="match status" value="1"/>
</dbReference>
<feature type="domain" description="ShKT" evidence="2">
    <location>
        <begin position="1"/>
        <end position="27"/>
    </location>
</feature>